<dbReference type="Proteomes" id="UP000345637">
    <property type="component" value="Unassembled WGS sequence"/>
</dbReference>
<dbReference type="EMBL" id="CAADJE010000042">
    <property type="protein sequence ID" value="VFS92403.1"/>
    <property type="molecule type" value="Genomic_DNA"/>
</dbReference>
<feature type="compositionally biased region" description="Polar residues" evidence="1">
    <location>
        <begin position="25"/>
        <end position="34"/>
    </location>
</feature>
<dbReference type="InterPro" id="IPR037031">
    <property type="entry name" value="AstB_sf"/>
</dbReference>
<dbReference type="GO" id="GO:0006525">
    <property type="term" value="P:arginine metabolic process"/>
    <property type="evidence" value="ECO:0007669"/>
    <property type="project" value="InterPro"/>
</dbReference>
<accession>A0A485D6C8</accession>
<dbReference type="GO" id="GO:0009015">
    <property type="term" value="F:N-succinylarginine dihydrolase activity"/>
    <property type="evidence" value="ECO:0007669"/>
    <property type="project" value="UniProtKB-EC"/>
</dbReference>
<feature type="region of interest" description="Disordered" evidence="1">
    <location>
        <begin position="19"/>
        <end position="39"/>
    </location>
</feature>
<gene>
    <name evidence="2" type="primary">astB_5</name>
    <name evidence="2" type="ORF">NCTC12998_07335</name>
</gene>
<keyword evidence="2" id="KW-0378">Hydrolase</keyword>
<dbReference type="Pfam" id="PF04996">
    <property type="entry name" value="AstB"/>
    <property type="match status" value="1"/>
</dbReference>
<protein>
    <submittedName>
        <fullName evidence="2">N-succinylarginine dihydrolase</fullName>
        <ecNumber evidence="2">3.5.3.23</ecNumber>
    </submittedName>
</protein>
<dbReference type="Gene3D" id="3.75.10.20">
    <property type="entry name" value="Succinylarginine dihydrolase"/>
    <property type="match status" value="1"/>
</dbReference>
<organism evidence="2 3">
    <name type="scientific">Raoultella planticola</name>
    <name type="common">Klebsiella planticola</name>
    <dbReference type="NCBI Taxonomy" id="575"/>
    <lineage>
        <taxon>Bacteria</taxon>
        <taxon>Pseudomonadati</taxon>
        <taxon>Pseudomonadota</taxon>
        <taxon>Gammaproteobacteria</taxon>
        <taxon>Enterobacterales</taxon>
        <taxon>Enterobacteriaceae</taxon>
        <taxon>Klebsiella/Raoultella group</taxon>
        <taxon>Raoultella</taxon>
    </lineage>
</organism>
<proteinExistence type="predicted"/>
<dbReference type="AlphaFoldDB" id="A0A485D6C8"/>
<dbReference type="InterPro" id="IPR007079">
    <property type="entry name" value="SuccinylArg_d-Hdrlase_AstB"/>
</dbReference>
<dbReference type="EC" id="3.5.3.23" evidence="2"/>
<evidence type="ECO:0000313" key="2">
    <source>
        <dbReference type="EMBL" id="VFS92403.1"/>
    </source>
</evidence>
<evidence type="ECO:0000313" key="3">
    <source>
        <dbReference type="Proteomes" id="UP000345637"/>
    </source>
</evidence>
<evidence type="ECO:0000256" key="1">
    <source>
        <dbReference type="SAM" id="MobiDB-lite"/>
    </source>
</evidence>
<feature type="region of interest" description="Disordered" evidence="1">
    <location>
        <begin position="81"/>
        <end position="100"/>
    </location>
</feature>
<dbReference type="SUPFAM" id="SSF55909">
    <property type="entry name" value="Pentein"/>
    <property type="match status" value="1"/>
</dbReference>
<reference evidence="2 3" key="1">
    <citation type="submission" date="2019-03" db="EMBL/GenBank/DDBJ databases">
        <authorList>
            <consortium name="Pathogen Informatics"/>
        </authorList>
    </citation>
    <scope>NUCLEOTIDE SEQUENCE [LARGE SCALE GENOMIC DNA]</scope>
    <source>
        <strain evidence="2 3">NCTC12998</strain>
    </source>
</reference>
<sequence length="100" mass="10535">MSGFEANFDGLVGPTHHYAGLSVGNEASQNNRDGLSNPKKAALQGLFKMKTLADKGFVQGILPPQPRPNISALRGLGFQGSRCAGDSARPQSKRASAVRI</sequence>
<name>A0A485D6C8_RAOPL</name>